<dbReference type="PANTHER" id="PTHR33360:SF2">
    <property type="entry name" value="TRANSPOSASE FOR INSERTION SEQUENCE ELEMENT IS200"/>
    <property type="match status" value="1"/>
</dbReference>
<proteinExistence type="predicted"/>
<dbReference type="InterPro" id="IPR002686">
    <property type="entry name" value="Transposase_17"/>
</dbReference>
<dbReference type="GO" id="GO:0003677">
    <property type="term" value="F:DNA binding"/>
    <property type="evidence" value="ECO:0007669"/>
    <property type="project" value="InterPro"/>
</dbReference>
<dbReference type="GO" id="GO:0004803">
    <property type="term" value="F:transposase activity"/>
    <property type="evidence" value="ECO:0007669"/>
    <property type="project" value="InterPro"/>
</dbReference>
<dbReference type="PANTHER" id="PTHR33360">
    <property type="entry name" value="TRANSPOSASE FOR INSERTION SEQUENCE ELEMENT IS200"/>
    <property type="match status" value="1"/>
</dbReference>
<evidence type="ECO:0000313" key="3">
    <source>
        <dbReference type="Proteomes" id="UP000295662"/>
    </source>
</evidence>
<dbReference type="EMBL" id="SOCA01000020">
    <property type="protein sequence ID" value="TDU62498.1"/>
    <property type="molecule type" value="Genomic_DNA"/>
</dbReference>
<dbReference type="Gene3D" id="3.30.70.1290">
    <property type="entry name" value="Transposase IS200-like"/>
    <property type="match status" value="1"/>
</dbReference>
<evidence type="ECO:0000259" key="1">
    <source>
        <dbReference type="SMART" id="SM01321"/>
    </source>
</evidence>
<reference evidence="2 3" key="1">
    <citation type="submission" date="2019-03" db="EMBL/GenBank/DDBJ databases">
        <title>Genomic Encyclopedia of Archaeal and Bacterial Type Strains, Phase II (KMG-II): from individual species to whole genera.</title>
        <authorList>
            <person name="Goeker M."/>
        </authorList>
    </citation>
    <scope>NUCLEOTIDE SEQUENCE [LARGE SCALE GENOMIC DNA]</scope>
    <source>
        <strain evidence="2 3">ATCC 25309</strain>
    </source>
</reference>
<feature type="domain" description="Transposase IS200-like" evidence="1">
    <location>
        <begin position="5"/>
        <end position="119"/>
    </location>
</feature>
<sequence>MPQSLAKIYVHLIFSTQQRERWIPPHLQKDLHAYMGGILRDLGCTPVEINTEPDHAHLLFLLSRTEPLSKIVGQVKTGSTGWLQQQAPDLAGFHWQNGYGAFSVSQSGVVTVQEYIRNQQKRHRVLSFQDEFRSFLKRYDVEYDERYVWD</sequence>
<keyword evidence="3" id="KW-1185">Reference proteome</keyword>
<dbReference type="Proteomes" id="UP000295662">
    <property type="component" value="Unassembled WGS sequence"/>
</dbReference>
<dbReference type="GO" id="GO:0006313">
    <property type="term" value="P:DNA transposition"/>
    <property type="evidence" value="ECO:0007669"/>
    <property type="project" value="InterPro"/>
</dbReference>
<dbReference type="AlphaFoldDB" id="A0A4R7RLC5"/>
<accession>A0A4R7RLC5</accession>
<gene>
    <name evidence="2" type="ORF">EI77_04663</name>
</gene>
<name>A0A4R7RLC5_9BACT</name>
<dbReference type="Pfam" id="PF01797">
    <property type="entry name" value="Y1_Tnp"/>
    <property type="match status" value="1"/>
</dbReference>
<dbReference type="SUPFAM" id="SSF143422">
    <property type="entry name" value="Transposase IS200-like"/>
    <property type="match status" value="1"/>
</dbReference>
<organism evidence="2 3">
    <name type="scientific">Prosthecobacter fusiformis</name>
    <dbReference type="NCBI Taxonomy" id="48464"/>
    <lineage>
        <taxon>Bacteria</taxon>
        <taxon>Pseudomonadati</taxon>
        <taxon>Verrucomicrobiota</taxon>
        <taxon>Verrucomicrobiia</taxon>
        <taxon>Verrucomicrobiales</taxon>
        <taxon>Verrucomicrobiaceae</taxon>
        <taxon>Prosthecobacter</taxon>
    </lineage>
</organism>
<protein>
    <submittedName>
        <fullName evidence="2">REP element-mobilizing transposase RayT</fullName>
    </submittedName>
</protein>
<dbReference type="SMART" id="SM01321">
    <property type="entry name" value="Y1_Tnp"/>
    <property type="match status" value="1"/>
</dbReference>
<dbReference type="RefSeq" id="WP_133797604.1">
    <property type="nucleotide sequence ID" value="NZ_SOCA01000020.1"/>
</dbReference>
<evidence type="ECO:0000313" key="2">
    <source>
        <dbReference type="EMBL" id="TDU62498.1"/>
    </source>
</evidence>
<dbReference type="NCBIfam" id="NF033573">
    <property type="entry name" value="transpos_IS200"/>
    <property type="match status" value="1"/>
</dbReference>
<dbReference type="OrthoDB" id="192312at2"/>
<dbReference type="InterPro" id="IPR036515">
    <property type="entry name" value="Transposase_17_sf"/>
</dbReference>
<comment type="caution">
    <text evidence="2">The sequence shown here is derived from an EMBL/GenBank/DDBJ whole genome shotgun (WGS) entry which is preliminary data.</text>
</comment>